<gene>
    <name evidence="1" type="ORF">NCTC12971_02052</name>
</gene>
<evidence type="ECO:0000313" key="1">
    <source>
        <dbReference type="EMBL" id="VTP61538.1"/>
    </source>
</evidence>
<reference evidence="1 2" key="1">
    <citation type="submission" date="2019-05" db="EMBL/GenBank/DDBJ databases">
        <authorList>
            <consortium name="Pathogen Informatics"/>
        </authorList>
    </citation>
    <scope>NUCLEOTIDE SEQUENCE [LARGE SCALE GENOMIC DNA]</scope>
    <source>
        <strain evidence="1 2">NCTC12971</strain>
    </source>
</reference>
<name>A0A4U9HCK2_SERRU</name>
<dbReference type="Proteomes" id="UP000307968">
    <property type="component" value="Chromosome"/>
</dbReference>
<accession>A0A4U9HCK2</accession>
<proteinExistence type="predicted"/>
<protein>
    <submittedName>
        <fullName evidence="1">Uncharacterized protein</fullName>
    </submittedName>
</protein>
<dbReference type="EMBL" id="LR590463">
    <property type="protein sequence ID" value="VTP61538.1"/>
    <property type="molecule type" value="Genomic_DNA"/>
</dbReference>
<evidence type="ECO:0000313" key="2">
    <source>
        <dbReference type="Proteomes" id="UP000307968"/>
    </source>
</evidence>
<dbReference type="AlphaFoldDB" id="A0A4U9HCK2"/>
<organism evidence="1 2">
    <name type="scientific">Serratia rubidaea</name>
    <name type="common">Serratia marinorubra</name>
    <dbReference type="NCBI Taxonomy" id="61652"/>
    <lineage>
        <taxon>Bacteria</taxon>
        <taxon>Pseudomonadati</taxon>
        <taxon>Pseudomonadota</taxon>
        <taxon>Gammaproteobacteria</taxon>
        <taxon>Enterobacterales</taxon>
        <taxon>Yersiniaceae</taxon>
        <taxon>Serratia</taxon>
    </lineage>
</organism>
<sequence>MAMAKARLALRAFDFLFFNYHDIRGNRAWMI</sequence>